<keyword evidence="2" id="KW-1185">Reference proteome</keyword>
<evidence type="ECO:0000313" key="2">
    <source>
        <dbReference type="Proteomes" id="UP000054995"/>
    </source>
</evidence>
<dbReference type="EMBL" id="JYDT01000038">
    <property type="protein sequence ID" value="KRY88826.1"/>
    <property type="molecule type" value="Genomic_DNA"/>
</dbReference>
<sequence length="72" mass="8491">MQFTKDFRSHNIACKTCNLCLKIVRLLYSNVESQALNHSLCWQYKFVYKLFALMKSYDTFIGVHLTDSANDY</sequence>
<dbReference type="AlphaFoldDB" id="A0A0V1FS03"/>
<evidence type="ECO:0000313" key="1">
    <source>
        <dbReference type="EMBL" id="KRY88826.1"/>
    </source>
</evidence>
<proteinExistence type="predicted"/>
<reference evidence="1 2" key="1">
    <citation type="submission" date="2015-01" db="EMBL/GenBank/DDBJ databases">
        <title>Evolution of Trichinella species and genotypes.</title>
        <authorList>
            <person name="Korhonen P.K."/>
            <person name="Edoardo P."/>
            <person name="Giuseppe L.R."/>
            <person name="Gasser R.B."/>
        </authorList>
    </citation>
    <scope>NUCLEOTIDE SEQUENCE [LARGE SCALE GENOMIC DNA]</scope>
    <source>
        <strain evidence="1">ISS470</strain>
    </source>
</reference>
<comment type="caution">
    <text evidence="1">The sequence shown here is derived from an EMBL/GenBank/DDBJ whole genome shotgun (WGS) entry which is preliminary data.</text>
</comment>
<name>A0A0V1FS03_TRIPS</name>
<organism evidence="1 2">
    <name type="scientific">Trichinella pseudospiralis</name>
    <name type="common">Parasitic roundworm</name>
    <dbReference type="NCBI Taxonomy" id="6337"/>
    <lineage>
        <taxon>Eukaryota</taxon>
        <taxon>Metazoa</taxon>
        <taxon>Ecdysozoa</taxon>
        <taxon>Nematoda</taxon>
        <taxon>Enoplea</taxon>
        <taxon>Dorylaimia</taxon>
        <taxon>Trichinellida</taxon>
        <taxon>Trichinellidae</taxon>
        <taxon>Trichinella</taxon>
    </lineage>
</organism>
<gene>
    <name evidence="1" type="ORF">T4D_8225</name>
</gene>
<accession>A0A0V1FS03</accession>
<protein>
    <submittedName>
        <fullName evidence="1">Uncharacterized protein</fullName>
    </submittedName>
</protein>
<dbReference type="Proteomes" id="UP000054995">
    <property type="component" value="Unassembled WGS sequence"/>
</dbReference>